<dbReference type="InParanoid" id="A0A1S0TR95"/>
<dbReference type="EMBL" id="JH712314">
    <property type="protein sequence ID" value="EFO18467.1"/>
    <property type="molecule type" value="Genomic_DNA"/>
</dbReference>
<dbReference type="Gene3D" id="3.30.160.60">
    <property type="entry name" value="Classic Zinc Finger"/>
    <property type="match status" value="1"/>
</dbReference>
<dbReference type="GeneID" id="9947469"/>
<reference evidence="1" key="1">
    <citation type="submission" date="2012-04" db="EMBL/GenBank/DDBJ databases">
        <title>The Genome Sequence of Loa loa.</title>
        <authorList>
            <consortium name="The Broad Institute Genome Sequencing Platform"/>
            <consortium name="Broad Institute Genome Sequencing Center for Infectious Disease"/>
            <person name="Nutman T.B."/>
            <person name="Fink D.L."/>
            <person name="Russ C."/>
            <person name="Young S."/>
            <person name="Zeng Q."/>
            <person name="Gargeya S."/>
            <person name="Alvarado L."/>
            <person name="Berlin A."/>
            <person name="Chapman S.B."/>
            <person name="Chen Z."/>
            <person name="Freedman E."/>
            <person name="Gellesch M."/>
            <person name="Goldberg J."/>
            <person name="Griggs A."/>
            <person name="Gujja S."/>
            <person name="Heilman E.R."/>
            <person name="Heiman D."/>
            <person name="Howarth C."/>
            <person name="Mehta T."/>
            <person name="Neiman D."/>
            <person name="Pearson M."/>
            <person name="Roberts A."/>
            <person name="Saif S."/>
            <person name="Shea T."/>
            <person name="Shenoy N."/>
            <person name="Sisk P."/>
            <person name="Stolte C."/>
            <person name="Sykes S."/>
            <person name="White J."/>
            <person name="Yandava C."/>
            <person name="Haas B."/>
            <person name="Henn M.R."/>
            <person name="Nusbaum C."/>
            <person name="Birren B."/>
        </authorList>
    </citation>
    <scope>NUCLEOTIDE SEQUENCE [LARGE SCALE GENOMIC DNA]</scope>
</reference>
<accession>A0A1S0TR95</accession>
<sequence length="43" mass="5124">MAGRKLRRKKPQCNICQKEVINIKEHMITHTDEKPYVCPICNR</sequence>
<proteinExistence type="predicted"/>
<gene>
    <name evidence="1" type="ORF">LOAG_10029</name>
</gene>
<evidence type="ECO:0000313" key="1">
    <source>
        <dbReference type="EMBL" id="EFO18467.1"/>
    </source>
</evidence>
<protein>
    <submittedName>
        <fullName evidence="1">Zinc finger protein</fullName>
    </submittedName>
</protein>
<dbReference type="KEGG" id="loa:LOAG_10029"/>
<dbReference type="OrthoDB" id="8922241at2759"/>
<dbReference type="SUPFAM" id="SSF57667">
    <property type="entry name" value="beta-beta-alpha zinc fingers"/>
    <property type="match status" value="1"/>
</dbReference>
<dbReference type="RefSeq" id="XP_003145604.1">
    <property type="nucleotide sequence ID" value="XM_003145556.1"/>
</dbReference>
<organism evidence="1">
    <name type="scientific">Loa loa</name>
    <name type="common">Eye worm</name>
    <name type="synonym">Filaria loa</name>
    <dbReference type="NCBI Taxonomy" id="7209"/>
    <lineage>
        <taxon>Eukaryota</taxon>
        <taxon>Metazoa</taxon>
        <taxon>Ecdysozoa</taxon>
        <taxon>Nematoda</taxon>
        <taxon>Chromadorea</taxon>
        <taxon>Rhabditida</taxon>
        <taxon>Spirurina</taxon>
        <taxon>Spiruromorpha</taxon>
        <taxon>Filarioidea</taxon>
        <taxon>Onchocercidae</taxon>
        <taxon>Loa</taxon>
    </lineage>
</organism>
<name>A0A1S0TR95_LOALO</name>
<dbReference type="InterPro" id="IPR036236">
    <property type="entry name" value="Znf_C2H2_sf"/>
</dbReference>
<dbReference type="AlphaFoldDB" id="A0A1S0TR95"/>
<dbReference type="CTD" id="9947469"/>